<dbReference type="NCBIfam" id="TIGR00872">
    <property type="entry name" value="gnd_rel"/>
    <property type="match status" value="1"/>
</dbReference>
<evidence type="ECO:0000256" key="4">
    <source>
        <dbReference type="ARBA" id="ARBA00023064"/>
    </source>
</evidence>
<dbReference type="GO" id="GO:0004616">
    <property type="term" value="F:phosphogluconate dehydrogenase (decarboxylating) activity"/>
    <property type="evidence" value="ECO:0007669"/>
    <property type="project" value="InterPro"/>
</dbReference>
<evidence type="ECO:0000256" key="1">
    <source>
        <dbReference type="ARBA" id="ARBA00004959"/>
    </source>
</evidence>
<dbReference type="InterPro" id="IPR006114">
    <property type="entry name" value="6PGDH_C"/>
</dbReference>
<evidence type="ECO:0000259" key="5">
    <source>
        <dbReference type="SMART" id="SM01350"/>
    </source>
</evidence>
<dbReference type="SMART" id="SM01350">
    <property type="entry name" value="6PGD"/>
    <property type="match status" value="1"/>
</dbReference>
<evidence type="ECO:0000256" key="3">
    <source>
        <dbReference type="ARBA" id="ARBA00023002"/>
    </source>
</evidence>
<comment type="pathway">
    <text evidence="1">Carbohydrate degradation; pentose phosphate pathway.</text>
</comment>
<protein>
    <submittedName>
        <fullName evidence="6">6-phosphogluconate dehydrogenase (Decarboxylating)</fullName>
    </submittedName>
</protein>
<dbReference type="Pfam" id="PF03446">
    <property type="entry name" value="NAD_binding_2"/>
    <property type="match status" value="1"/>
</dbReference>
<name>A0A921NYX6_9GAMM</name>
<dbReference type="PRINTS" id="PR00076">
    <property type="entry name" value="6PGDHDRGNASE"/>
</dbReference>
<keyword evidence="3" id="KW-0560">Oxidoreductase</keyword>
<dbReference type="InterPro" id="IPR013328">
    <property type="entry name" value="6PGD_dom2"/>
</dbReference>
<organism evidence="6 7">
    <name type="scientific">Pseudoxanthomonas taiwanensis</name>
    <dbReference type="NCBI Taxonomy" id="176598"/>
    <lineage>
        <taxon>Bacteria</taxon>
        <taxon>Pseudomonadati</taxon>
        <taxon>Pseudomonadota</taxon>
        <taxon>Gammaproteobacteria</taxon>
        <taxon>Lysobacterales</taxon>
        <taxon>Lysobacteraceae</taxon>
        <taxon>Pseudoxanthomonas</taxon>
    </lineage>
</organism>
<feature type="domain" description="6-phosphogluconate dehydrogenase C-terminal" evidence="5">
    <location>
        <begin position="168"/>
        <end position="301"/>
    </location>
</feature>
<dbReference type="OrthoDB" id="9804542at2"/>
<dbReference type="Gene3D" id="3.40.50.720">
    <property type="entry name" value="NAD(P)-binding Rossmann-like Domain"/>
    <property type="match status" value="1"/>
</dbReference>
<sequence length="301" mass="31834">MEIGMVGLGRMGANMARRLRRGGHRVVGFDPVEAARQAAAVDGLETVDALAGLAAALAPPRVLWLMVPAGAVDATLEALLPLLGQGDMVVDGGNSHYRDSQRRAAHCQDLGVHFLDCGTSGGVWGLEAGYSLMVGGDADAVARLRPLLETLAPAPDRGWGHVGPSGAGHFAKMVHNGIEYGMMQAYAEGFALMARKQELGLDLAQVARIWQHGSVVRSWLLDLAADALADNPGLEGIAPYVADSGEGRWTVAEAIDLDVPAPVITASLMERLRSRERNSFTDRLLAALRHRFGGHGIARAS</sequence>
<keyword evidence="4" id="KW-0311">Gluconate utilization</keyword>
<dbReference type="NCBIfam" id="NF007161">
    <property type="entry name" value="PRK09599.1"/>
    <property type="match status" value="1"/>
</dbReference>
<keyword evidence="7" id="KW-1185">Reference proteome</keyword>
<dbReference type="Pfam" id="PF00393">
    <property type="entry name" value="6PGD"/>
    <property type="match status" value="1"/>
</dbReference>
<dbReference type="GO" id="GO:0006098">
    <property type="term" value="P:pentose-phosphate shunt"/>
    <property type="evidence" value="ECO:0007669"/>
    <property type="project" value="InterPro"/>
</dbReference>
<dbReference type="Gene3D" id="1.10.1040.10">
    <property type="entry name" value="N-(1-d-carboxylethyl)-l-norvaline Dehydrogenase, domain 2"/>
    <property type="match status" value="1"/>
</dbReference>
<dbReference type="GO" id="GO:0050661">
    <property type="term" value="F:NADP binding"/>
    <property type="evidence" value="ECO:0007669"/>
    <property type="project" value="InterPro"/>
</dbReference>
<proteinExistence type="inferred from homology"/>
<dbReference type="InterPro" id="IPR008927">
    <property type="entry name" value="6-PGluconate_DH-like_C_sf"/>
</dbReference>
<dbReference type="GO" id="GO:0016054">
    <property type="term" value="P:organic acid catabolic process"/>
    <property type="evidence" value="ECO:0007669"/>
    <property type="project" value="UniProtKB-ARBA"/>
</dbReference>
<reference evidence="6" key="1">
    <citation type="submission" date="2017-10" db="EMBL/GenBank/DDBJ databases">
        <title>Whole genome sequencing of members of genus Pseudoxanthomonas.</title>
        <authorList>
            <person name="Kumar S."/>
            <person name="Bansal K."/>
            <person name="Kaur A."/>
            <person name="Patil P."/>
            <person name="Sharma S."/>
            <person name="Patil P.B."/>
        </authorList>
    </citation>
    <scope>NUCLEOTIDE SEQUENCE</scope>
    <source>
        <strain evidence="6">DSM 22914</strain>
    </source>
</reference>
<evidence type="ECO:0000313" key="6">
    <source>
        <dbReference type="EMBL" id="KAF1688306.1"/>
    </source>
</evidence>
<dbReference type="InterPro" id="IPR002204">
    <property type="entry name" value="3-OH-isobutyrate_DH-rel_CS"/>
</dbReference>
<evidence type="ECO:0000313" key="7">
    <source>
        <dbReference type="Proteomes" id="UP000717981"/>
    </source>
</evidence>
<evidence type="ECO:0000256" key="2">
    <source>
        <dbReference type="ARBA" id="ARBA00008419"/>
    </source>
</evidence>
<comment type="caution">
    <text evidence="6">The sequence shown here is derived from an EMBL/GenBank/DDBJ whole genome shotgun (WGS) entry which is preliminary data.</text>
</comment>
<dbReference type="PANTHER" id="PTHR11811">
    <property type="entry name" value="6-PHOSPHOGLUCONATE DEHYDROGENASE"/>
    <property type="match status" value="1"/>
</dbReference>
<dbReference type="SUPFAM" id="SSF48179">
    <property type="entry name" value="6-phosphogluconate dehydrogenase C-terminal domain-like"/>
    <property type="match status" value="1"/>
</dbReference>
<dbReference type="AlphaFoldDB" id="A0A921NYX6"/>
<gene>
    <name evidence="6" type="primary">gnd</name>
    <name evidence="6" type="ORF">CR938_10705</name>
</gene>
<accession>A0A921NYX6</accession>
<dbReference type="Proteomes" id="UP000717981">
    <property type="component" value="Unassembled WGS sequence"/>
</dbReference>
<dbReference type="InterPro" id="IPR006183">
    <property type="entry name" value="Pgluconate_DH"/>
</dbReference>
<dbReference type="EMBL" id="PDWK01000055">
    <property type="protein sequence ID" value="KAF1688306.1"/>
    <property type="molecule type" value="Genomic_DNA"/>
</dbReference>
<dbReference type="SUPFAM" id="SSF51735">
    <property type="entry name" value="NAD(P)-binding Rossmann-fold domains"/>
    <property type="match status" value="1"/>
</dbReference>
<comment type="similarity">
    <text evidence="2">Belongs to the 6-phosphogluconate dehydrogenase family.</text>
</comment>
<dbReference type="RefSeq" id="WP_162124998.1">
    <property type="nucleotide sequence ID" value="NZ_PDWK01000055.1"/>
</dbReference>
<dbReference type="InterPro" id="IPR004849">
    <property type="entry name" value="6DGDH_YqeC"/>
</dbReference>
<dbReference type="InterPro" id="IPR036291">
    <property type="entry name" value="NAD(P)-bd_dom_sf"/>
</dbReference>
<dbReference type="PROSITE" id="PS00895">
    <property type="entry name" value="3_HYDROXYISOBUT_DH"/>
    <property type="match status" value="1"/>
</dbReference>
<dbReference type="GO" id="GO:0019521">
    <property type="term" value="P:D-gluconate metabolic process"/>
    <property type="evidence" value="ECO:0007669"/>
    <property type="project" value="UniProtKB-KW"/>
</dbReference>
<dbReference type="InterPro" id="IPR006115">
    <property type="entry name" value="6PGDH_NADP-bd"/>
</dbReference>